<evidence type="ECO:0000313" key="2">
    <source>
        <dbReference type="Proteomes" id="UP001151760"/>
    </source>
</evidence>
<dbReference type="Proteomes" id="UP001151760">
    <property type="component" value="Unassembled WGS sequence"/>
</dbReference>
<evidence type="ECO:0000313" key="1">
    <source>
        <dbReference type="EMBL" id="GJT07470.1"/>
    </source>
</evidence>
<comment type="caution">
    <text evidence="1">The sequence shown here is derived from an EMBL/GenBank/DDBJ whole genome shotgun (WGS) entry which is preliminary data.</text>
</comment>
<accession>A0ABQ5AXV7</accession>
<reference evidence="1" key="2">
    <citation type="submission" date="2022-01" db="EMBL/GenBank/DDBJ databases">
        <authorList>
            <person name="Yamashiro T."/>
            <person name="Shiraishi A."/>
            <person name="Satake H."/>
            <person name="Nakayama K."/>
        </authorList>
    </citation>
    <scope>NUCLEOTIDE SEQUENCE</scope>
</reference>
<keyword evidence="2" id="KW-1185">Reference proteome</keyword>
<dbReference type="EMBL" id="BQNB010012753">
    <property type="protein sequence ID" value="GJT07470.1"/>
    <property type="molecule type" value="Genomic_DNA"/>
</dbReference>
<protein>
    <submittedName>
        <fullName evidence="1">Retrovirus-related pol polyprotein from transposon TNT 1-94</fullName>
    </submittedName>
</protein>
<proteinExistence type="predicted"/>
<gene>
    <name evidence="1" type="ORF">Tco_0841932</name>
</gene>
<organism evidence="1 2">
    <name type="scientific">Tanacetum coccineum</name>
    <dbReference type="NCBI Taxonomy" id="301880"/>
    <lineage>
        <taxon>Eukaryota</taxon>
        <taxon>Viridiplantae</taxon>
        <taxon>Streptophyta</taxon>
        <taxon>Embryophyta</taxon>
        <taxon>Tracheophyta</taxon>
        <taxon>Spermatophyta</taxon>
        <taxon>Magnoliopsida</taxon>
        <taxon>eudicotyledons</taxon>
        <taxon>Gunneridae</taxon>
        <taxon>Pentapetalae</taxon>
        <taxon>asterids</taxon>
        <taxon>campanulids</taxon>
        <taxon>Asterales</taxon>
        <taxon>Asteraceae</taxon>
        <taxon>Asteroideae</taxon>
        <taxon>Anthemideae</taxon>
        <taxon>Anthemidinae</taxon>
        <taxon>Tanacetum</taxon>
    </lineage>
</organism>
<reference evidence="1" key="1">
    <citation type="journal article" date="2022" name="Int. J. Mol. Sci.">
        <title>Draft Genome of Tanacetum Coccineum: Genomic Comparison of Closely Related Tanacetum-Family Plants.</title>
        <authorList>
            <person name="Yamashiro T."/>
            <person name="Shiraishi A."/>
            <person name="Nakayama K."/>
            <person name="Satake H."/>
        </authorList>
    </citation>
    <scope>NUCLEOTIDE SEQUENCE</scope>
</reference>
<dbReference type="InterPro" id="IPR036875">
    <property type="entry name" value="Znf_CCHC_sf"/>
</dbReference>
<sequence>MVRGNDGNQFRQCARQNVRNQNGYNTIQNVENQNGNGNIVAARAKGNANGNNKNQIQCYNYRGLGHYARNCTTKPRKRDAAILQTQLLIIVKEEAGTQRQAEKFDFMAAAGDLEEIELHFDG</sequence>
<dbReference type="SUPFAM" id="SSF57756">
    <property type="entry name" value="Retrovirus zinc finger-like domains"/>
    <property type="match status" value="1"/>
</dbReference>
<name>A0ABQ5AXV7_9ASTR</name>
<dbReference type="Gene3D" id="4.10.60.10">
    <property type="entry name" value="Zinc finger, CCHC-type"/>
    <property type="match status" value="1"/>
</dbReference>